<sequence>MSFAQKTKAFNNCMLPKNVKYKKYHGNGQALTFVSAFIYTQSNIS</sequence>
<organism evidence="1 2">
    <name type="scientific">Thermoclostridium stercorarium (strain ATCC 35414 / DSM 8532 / NCIMB 11754)</name>
    <name type="common">Clostridium stercorarium</name>
    <dbReference type="NCBI Taxonomy" id="1121335"/>
    <lineage>
        <taxon>Bacteria</taxon>
        <taxon>Bacillati</taxon>
        <taxon>Bacillota</taxon>
        <taxon>Clostridia</taxon>
        <taxon>Eubacteriales</taxon>
        <taxon>Oscillospiraceae</taxon>
        <taxon>Thermoclostridium</taxon>
    </lineage>
</organism>
<evidence type="ECO:0000313" key="2">
    <source>
        <dbReference type="Proteomes" id="UP000011220"/>
    </source>
</evidence>
<keyword evidence="2" id="KW-1185">Reference proteome</keyword>
<protein>
    <submittedName>
        <fullName evidence="1">Uncharacterized protein</fullName>
    </submittedName>
</protein>
<dbReference type="EMBL" id="CP004044">
    <property type="protein sequence ID" value="AGC67753.1"/>
    <property type="molecule type" value="Genomic_DNA"/>
</dbReference>
<dbReference type="STRING" id="1121335.Cst_c07490"/>
<dbReference type="KEGG" id="css:Cst_c07490"/>
<name>L7VQC1_THES1</name>
<evidence type="ECO:0000313" key="1">
    <source>
        <dbReference type="EMBL" id="AGC67753.1"/>
    </source>
</evidence>
<gene>
    <name evidence="1" type="ordered locus">Cst_c07490</name>
</gene>
<proteinExistence type="predicted"/>
<reference evidence="1 2" key="1">
    <citation type="journal article" date="2013" name="Genome Announc.">
        <title>Complete genome sequence of Clostridium stercorarium subsp. stercorarium strain DSM 8532, a thermophilic degrader of plant cell wall fibers.</title>
        <authorList>
            <person name="Poehlein A."/>
            <person name="Zverlov V.V."/>
            <person name="Daniel R."/>
            <person name="Schwarz W.H."/>
            <person name="Liebl W."/>
        </authorList>
    </citation>
    <scope>NUCLEOTIDE SEQUENCE [LARGE SCALE GENOMIC DNA]</scope>
    <source>
        <strain evidence="2">ATCC 35414 / DSM 8532 / NCIMB 11754</strain>
    </source>
</reference>
<dbReference type="Proteomes" id="UP000011220">
    <property type="component" value="Chromosome"/>
</dbReference>
<dbReference type="AlphaFoldDB" id="L7VQC1"/>
<accession>L7VQC1</accession>